<feature type="domain" description="Protein kinase" evidence="11">
    <location>
        <begin position="83"/>
        <end position="338"/>
    </location>
</feature>
<comment type="subcellular location">
    <subcellularLocation>
        <location evidence="1">Membrane</location>
        <topology evidence="1">Single-pass membrane protein</topology>
    </subcellularLocation>
</comment>
<sequence length="363" mass="40521">MRNSPPSKSSSNVSIRVGASELPTKRKSTTIVGTVLGIVSALAVALGIFSVFIWRRRQTDRYADSSDSFLRMFSYKELKIATRNFKSQLGRGGFGSVFKGSLPDGTIVAVKRMECSRQDEKQFRAEISSLGNIHHMNLVRLRGFCAQGSRRLLVHDYMPNGSLNSFLFTSQSKSKRRPENILLDSNLSPKLADFGLARLVGRDFSRVLTTTRGTRGYLAPEWIFGLPISTKVDVYSFGMTLLEIISGGRNIDLNMQDSSLIYFPAWAVTQIQQGKTINVVEKDVVEAADMEEVRRACVIVLLCIQEDDEVRPSMRQVVQMLEGKMEPQPPQIPSYAFMDKHVDQSDIDSYGSYSHSVLSGLLV</sequence>
<evidence type="ECO:0000256" key="1">
    <source>
        <dbReference type="ARBA" id="ARBA00004167"/>
    </source>
</evidence>
<evidence type="ECO:0000256" key="8">
    <source>
        <dbReference type="ARBA" id="ARBA00023136"/>
    </source>
</evidence>
<dbReference type="PANTHER" id="PTHR47974">
    <property type="entry name" value="OS07G0415500 PROTEIN"/>
    <property type="match status" value="1"/>
</dbReference>
<dbReference type="PANTHER" id="PTHR47974:SF19">
    <property type="entry name" value="RECEPTOR-LIKE SERINE_THREONINE-PROTEIN KINASE"/>
    <property type="match status" value="1"/>
</dbReference>
<evidence type="ECO:0000256" key="9">
    <source>
        <dbReference type="PROSITE-ProRule" id="PRU10141"/>
    </source>
</evidence>
<keyword evidence="6 9" id="KW-0067">ATP-binding</keyword>
<dbReference type="InterPro" id="IPR011009">
    <property type="entry name" value="Kinase-like_dom_sf"/>
</dbReference>
<accession>A0AAD3RQP8</accession>
<dbReference type="FunFam" id="3.30.200.20:FF:000178">
    <property type="entry name" value="serine/threonine-protein kinase PBS1-like"/>
    <property type="match status" value="1"/>
</dbReference>
<dbReference type="InterPro" id="IPR000719">
    <property type="entry name" value="Prot_kinase_dom"/>
</dbReference>
<dbReference type="InterPro" id="IPR001245">
    <property type="entry name" value="Ser-Thr/Tyr_kinase_cat_dom"/>
</dbReference>
<keyword evidence="13" id="KW-1185">Reference proteome</keyword>
<keyword evidence="4" id="KW-0732">Signal</keyword>
<dbReference type="GO" id="GO:0004672">
    <property type="term" value="F:protein kinase activity"/>
    <property type="evidence" value="ECO:0007669"/>
    <property type="project" value="InterPro"/>
</dbReference>
<evidence type="ECO:0000313" key="12">
    <source>
        <dbReference type="EMBL" id="GLJ57955.1"/>
    </source>
</evidence>
<evidence type="ECO:0000256" key="7">
    <source>
        <dbReference type="ARBA" id="ARBA00022989"/>
    </source>
</evidence>
<feature type="binding site" evidence="9">
    <location>
        <position position="111"/>
    </location>
    <ligand>
        <name>ATP</name>
        <dbReference type="ChEBI" id="CHEBI:30616"/>
    </ligand>
</feature>
<gene>
    <name evidence="12" type="ORF">SUGI_1392460</name>
</gene>
<evidence type="ECO:0000256" key="3">
    <source>
        <dbReference type="ARBA" id="ARBA00022692"/>
    </source>
</evidence>
<dbReference type="GO" id="GO:0016020">
    <property type="term" value="C:membrane"/>
    <property type="evidence" value="ECO:0007669"/>
    <property type="project" value="UniProtKB-SubCell"/>
</dbReference>
<dbReference type="Pfam" id="PF07714">
    <property type="entry name" value="PK_Tyr_Ser-Thr"/>
    <property type="match status" value="1"/>
</dbReference>
<evidence type="ECO:0000256" key="10">
    <source>
        <dbReference type="SAM" id="Phobius"/>
    </source>
</evidence>
<keyword evidence="2" id="KW-0808">Transferase</keyword>
<evidence type="ECO:0000256" key="4">
    <source>
        <dbReference type="ARBA" id="ARBA00022729"/>
    </source>
</evidence>
<keyword evidence="5 9" id="KW-0547">Nucleotide-binding</keyword>
<evidence type="ECO:0000256" key="2">
    <source>
        <dbReference type="ARBA" id="ARBA00022679"/>
    </source>
</evidence>
<dbReference type="Gene3D" id="3.30.200.20">
    <property type="entry name" value="Phosphorylase Kinase, domain 1"/>
    <property type="match status" value="1"/>
</dbReference>
<dbReference type="Gene3D" id="1.10.510.10">
    <property type="entry name" value="Transferase(Phosphotransferase) domain 1"/>
    <property type="match status" value="1"/>
</dbReference>
<dbReference type="AlphaFoldDB" id="A0AAD3RQP8"/>
<evidence type="ECO:0000313" key="13">
    <source>
        <dbReference type="Proteomes" id="UP001234787"/>
    </source>
</evidence>
<name>A0AAD3RQP8_CRYJA</name>
<dbReference type="Pfam" id="PF00069">
    <property type="entry name" value="Pkinase"/>
    <property type="match status" value="1"/>
</dbReference>
<reference evidence="12" key="1">
    <citation type="submission" date="2022-12" db="EMBL/GenBank/DDBJ databases">
        <title>Chromosome-Level Genome Assembly of Japanese Cedar (Cryptomeriajaponica D. Don).</title>
        <authorList>
            <person name="Fujino T."/>
            <person name="Yamaguchi K."/>
            <person name="Yokoyama T."/>
            <person name="Hamanaka T."/>
            <person name="Harazono Y."/>
            <person name="Kamada H."/>
            <person name="Kobayashi W."/>
            <person name="Ujino-Ihara T."/>
            <person name="Uchiyama K."/>
            <person name="Matsumoto A."/>
            <person name="Izuno A."/>
            <person name="Tsumura Y."/>
            <person name="Toyoda A."/>
            <person name="Shigenobu S."/>
            <person name="Moriguchi Y."/>
            <person name="Ueno S."/>
            <person name="Kasahara M."/>
        </authorList>
    </citation>
    <scope>NUCLEOTIDE SEQUENCE</scope>
</reference>
<dbReference type="Proteomes" id="UP001234787">
    <property type="component" value="Unassembled WGS sequence"/>
</dbReference>
<comment type="caution">
    <text evidence="12">The sequence shown here is derived from an EMBL/GenBank/DDBJ whole genome shotgun (WGS) entry which is preliminary data.</text>
</comment>
<protein>
    <recommendedName>
        <fullName evidence="11">Protein kinase domain-containing protein</fullName>
    </recommendedName>
</protein>
<dbReference type="PROSITE" id="PS50011">
    <property type="entry name" value="PROTEIN_KINASE_DOM"/>
    <property type="match status" value="1"/>
</dbReference>
<dbReference type="InterPro" id="IPR017441">
    <property type="entry name" value="Protein_kinase_ATP_BS"/>
</dbReference>
<evidence type="ECO:0000256" key="6">
    <source>
        <dbReference type="ARBA" id="ARBA00022840"/>
    </source>
</evidence>
<keyword evidence="3 10" id="KW-0812">Transmembrane</keyword>
<keyword evidence="8 10" id="KW-0472">Membrane</keyword>
<evidence type="ECO:0000256" key="5">
    <source>
        <dbReference type="ARBA" id="ARBA00022741"/>
    </source>
</evidence>
<dbReference type="GO" id="GO:0005524">
    <property type="term" value="F:ATP binding"/>
    <property type="evidence" value="ECO:0007669"/>
    <property type="project" value="UniProtKB-UniRule"/>
</dbReference>
<evidence type="ECO:0000259" key="11">
    <source>
        <dbReference type="PROSITE" id="PS50011"/>
    </source>
</evidence>
<feature type="transmembrane region" description="Helical" evidence="10">
    <location>
        <begin position="31"/>
        <end position="54"/>
    </location>
</feature>
<keyword evidence="7 10" id="KW-1133">Transmembrane helix</keyword>
<proteinExistence type="predicted"/>
<dbReference type="EMBL" id="BSEH01000221">
    <property type="protein sequence ID" value="GLJ57955.1"/>
    <property type="molecule type" value="Genomic_DNA"/>
</dbReference>
<organism evidence="12 13">
    <name type="scientific">Cryptomeria japonica</name>
    <name type="common">Japanese cedar</name>
    <name type="synonym">Cupressus japonica</name>
    <dbReference type="NCBI Taxonomy" id="3369"/>
    <lineage>
        <taxon>Eukaryota</taxon>
        <taxon>Viridiplantae</taxon>
        <taxon>Streptophyta</taxon>
        <taxon>Embryophyta</taxon>
        <taxon>Tracheophyta</taxon>
        <taxon>Spermatophyta</taxon>
        <taxon>Pinopsida</taxon>
        <taxon>Pinidae</taxon>
        <taxon>Conifers II</taxon>
        <taxon>Cupressales</taxon>
        <taxon>Cupressaceae</taxon>
        <taxon>Cryptomeria</taxon>
    </lineage>
</organism>
<dbReference type="SUPFAM" id="SSF56112">
    <property type="entry name" value="Protein kinase-like (PK-like)"/>
    <property type="match status" value="1"/>
</dbReference>
<dbReference type="PROSITE" id="PS00107">
    <property type="entry name" value="PROTEIN_KINASE_ATP"/>
    <property type="match status" value="1"/>
</dbReference>